<evidence type="ECO:0000313" key="3">
    <source>
        <dbReference type="Proteomes" id="UP001480955"/>
    </source>
</evidence>
<evidence type="ECO:0000313" key="2">
    <source>
        <dbReference type="EMBL" id="MER2249392.1"/>
    </source>
</evidence>
<comment type="caution">
    <text evidence="2">The sequence shown here is derived from an EMBL/GenBank/DDBJ whole genome shotgun (WGS) entry which is preliminary data.</text>
</comment>
<evidence type="ECO:0000259" key="1">
    <source>
        <dbReference type="PROSITE" id="PS50883"/>
    </source>
</evidence>
<dbReference type="Gene3D" id="3.20.20.450">
    <property type="entry name" value="EAL domain"/>
    <property type="match status" value="1"/>
</dbReference>
<organism evidence="2 3">
    <name type="scientific">Methylorubrum podarium</name>
    <dbReference type="NCBI Taxonomy" id="200476"/>
    <lineage>
        <taxon>Bacteria</taxon>
        <taxon>Pseudomonadati</taxon>
        <taxon>Pseudomonadota</taxon>
        <taxon>Alphaproteobacteria</taxon>
        <taxon>Hyphomicrobiales</taxon>
        <taxon>Methylobacteriaceae</taxon>
        <taxon>Methylorubrum</taxon>
    </lineage>
</organism>
<proteinExistence type="predicted"/>
<keyword evidence="3" id="KW-1185">Reference proteome</keyword>
<accession>A0ABV1QJ55</accession>
<protein>
    <recommendedName>
        <fullName evidence="1">EAL domain-containing protein</fullName>
    </recommendedName>
</protein>
<reference evidence="2 3" key="1">
    <citation type="submission" date="2024-06" db="EMBL/GenBank/DDBJ databases">
        <authorList>
            <person name="Campbell A.G."/>
        </authorList>
    </citation>
    <scope>NUCLEOTIDE SEQUENCE [LARGE SCALE GENOMIC DNA]</scope>
    <source>
        <strain evidence="2 3">EM12</strain>
    </source>
</reference>
<sequence>MLELGRGLGLPVAAEGVETPAELRFPAEESCQSVQGVLAGQTRADRPACTAYP</sequence>
<dbReference type="Proteomes" id="UP001480955">
    <property type="component" value="Unassembled WGS sequence"/>
</dbReference>
<feature type="domain" description="EAL" evidence="1">
    <location>
        <begin position="1"/>
        <end position="53"/>
    </location>
</feature>
<dbReference type="SUPFAM" id="SSF141868">
    <property type="entry name" value="EAL domain-like"/>
    <property type="match status" value="1"/>
</dbReference>
<gene>
    <name evidence="2" type="ORF">ABS772_05630</name>
</gene>
<dbReference type="EMBL" id="JBELQE010000033">
    <property type="protein sequence ID" value="MER2249392.1"/>
    <property type="molecule type" value="Genomic_DNA"/>
</dbReference>
<dbReference type="InterPro" id="IPR035919">
    <property type="entry name" value="EAL_sf"/>
</dbReference>
<dbReference type="InterPro" id="IPR001633">
    <property type="entry name" value="EAL_dom"/>
</dbReference>
<dbReference type="PROSITE" id="PS50883">
    <property type="entry name" value="EAL"/>
    <property type="match status" value="1"/>
</dbReference>
<name>A0ABV1QJ55_9HYPH</name>